<reference evidence="3" key="1">
    <citation type="submission" date="2018-11" db="EMBL/GenBank/DDBJ databases">
        <title>Rhizobium chutanense sp. nov., isolated from root nodules of Phaseolus vulgaris in China.</title>
        <authorList>
            <person name="Huo Y."/>
        </authorList>
    </citation>
    <scope>NUCLEOTIDE SEQUENCE [LARGE SCALE GENOMIC DNA]</scope>
    <source>
        <strain evidence="3">CCBAU 65647</strain>
    </source>
</reference>
<comment type="caution">
    <text evidence="2">The sequence shown here is derived from an EMBL/GenBank/DDBJ whole genome shotgun (WGS) entry which is preliminary data.</text>
</comment>
<dbReference type="Proteomes" id="UP000278823">
    <property type="component" value="Unassembled WGS sequence"/>
</dbReference>
<keyword evidence="1" id="KW-1133">Transmembrane helix</keyword>
<keyword evidence="1" id="KW-0812">Transmembrane</keyword>
<feature type="transmembrane region" description="Helical" evidence="1">
    <location>
        <begin position="37"/>
        <end position="59"/>
    </location>
</feature>
<name>A0A432PC33_9HYPH</name>
<accession>A0A432PC33</accession>
<dbReference type="RefSeq" id="WP_126924955.1">
    <property type="nucleotide sequence ID" value="NZ_ML133703.1"/>
</dbReference>
<dbReference type="OrthoDB" id="8454970at2"/>
<gene>
    <name evidence="2" type="ORF">EFQ99_31515</name>
</gene>
<protein>
    <submittedName>
        <fullName evidence="2">Uncharacterized protein</fullName>
    </submittedName>
</protein>
<organism evidence="2 3">
    <name type="scientific">Rhizobium vallis</name>
    <dbReference type="NCBI Taxonomy" id="634290"/>
    <lineage>
        <taxon>Bacteria</taxon>
        <taxon>Pseudomonadati</taxon>
        <taxon>Pseudomonadota</taxon>
        <taxon>Alphaproteobacteria</taxon>
        <taxon>Hyphomicrobiales</taxon>
        <taxon>Rhizobiaceae</taxon>
        <taxon>Rhizobium/Agrobacterium group</taxon>
        <taxon>Rhizobium</taxon>
    </lineage>
</organism>
<keyword evidence="3" id="KW-1185">Reference proteome</keyword>
<feature type="transmembrane region" description="Helical" evidence="1">
    <location>
        <begin position="12"/>
        <end position="31"/>
    </location>
</feature>
<keyword evidence="1" id="KW-0472">Membrane</keyword>
<sequence>MTSVIIRIALRYLAAALVAKGALSPDIGGLISGDPDISMIVEIAVGAVIGLSAEAWYYLANRFGWAR</sequence>
<dbReference type="EMBL" id="RJTH01000020">
    <property type="protein sequence ID" value="RUM19296.1"/>
    <property type="molecule type" value="Genomic_DNA"/>
</dbReference>
<proteinExistence type="predicted"/>
<evidence type="ECO:0000256" key="1">
    <source>
        <dbReference type="SAM" id="Phobius"/>
    </source>
</evidence>
<dbReference type="AlphaFoldDB" id="A0A432PC33"/>
<evidence type="ECO:0000313" key="3">
    <source>
        <dbReference type="Proteomes" id="UP000278823"/>
    </source>
</evidence>
<evidence type="ECO:0000313" key="2">
    <source>
        <dbReference type="EMBL" id="RUM19296.1"/>
    </source>
</evidence>